<dbReference type="GO" id="GO:0016020">
    <property type="term" value="C:membrane"/>
    <property type="evidence" value="ECO:0007669"/>
    <property type="project" value="TreeGrafter"/>
</dbReference>
<keyword evidence="6" id="KW-0863">Zinc-finger</keyword>
<feature type="compositionally biased region" description="Basic and acidic residues" evidence="10">
    <location>
        <begin position="757"/>
        <end position="779"/>
    </location>
</feature>
<evidence type="ECO:0000256" key="9">
    <source>
        <dbReference type="SAM" id="Coils"/>
    </source>
</evidence>
<keyword evidence="3" id="KW-0597">Phosphoprotein</keyword>
<dbReference type="GO" id="GO:0005085">
    <property type="term" value="F:guanyl-nucleotide exchange factor activity"/>
    <property type="evidence" value="ECO:0007669"/>
    <property type="project" value="UniProtKB-KW"/>
</dbReference>
<feature type="compositionally biased region" description="Basic and acidic residues" evidence="10">
    <location>
        <begin position="2002"/>
        <end position="2014"/>
    </location>
</feature>
<dbReference type="GO" id="GO:0005737">
    <property type="term" value="C:cytoplasm"/>
    <property type="evidence" value="ECO:0007669"/>
    <property type="project" value="UniProtKB-SubCell"/>
</dbReference>
<dbReference type="PANTHER" id="PTHR13944">
    <property type="entry name" value="AGAP007712-PA"/>
    <property type="match status" value="1"/>
</dbReference>
<protein>
    <recommendedName>
        <fullName evidence="16">A-kinase anchor protein 13</fullName>
    </recommendedName>
</protein>
<dbReference type="SMART" id="SM00325">
    <property type="entry name" value="RhoGEF"/>
    <property type="match status" value="1"/>
</dbReference>
<feature type="compositionally biased region" description="Polar residues" evidence="10">
    <location>
        <begin position="587"/>
        <end position="599"/>
    </location>
</feature>
<evidence type="ECO:0000259" key="11">
    <source>
        <dbReference type="PROSITE" id="PS50003"/>
    </source>
</evidence>
<feature type="region of interest" description="Disordered" evidence="10">
    <location>
        <begin position="1777"/>
        <end position="1801"/>
    </location>
</feature>
<feature type="compositionally biased region" description="Acidic residues" evidence="10">
    <location>
        <begin position="746"/>
        <end position="756"/>
    </location>
</feature>
<comment type="caution">
    <text evidence="14">The sequence shown here is derived from an EMBL/GenBank/DDBJ whole genome shotgun (WGS) entry which is preliminary data.</text>
</comment>
<keyword evidence="5" id="KW-0479">Metal-binding</keyword>
<feature type="compositionally biased region" description="Basic and acidic residues" evidence="10">
    <location>
        <begin position="631"/>
        <end position="676"/>
    </location>
</feature>
<dbReference type="InterPro" id="IPR002219">
    <property type="entry name" value="PKC_DAG/PE"/>
</dbReference>
<evidence type="ECO:0000256" key="5">
    <source>
        <dbReference type="ARBA" id="ARBA00022723"/>
    </source>
</evidence>
<organism evidence="14 15">
    <name type="scientific">Albula goreensis</name>
    <dbReference type="NCBI Taxonomy" id="1534307"/>
    <lineage>
        <taxon>Eukaryota</taxon>
        <taxon>Metazoa</taxon>
        <taxon>Chordata</taxon>
        <taxon>Craniata</taxon>
        <taxon>Vertebrata</taxon>
        <taxon>Euteleostomi</taxon>
        <taxon>Actinopterygii</taxon>
        <taxon>Neopterygii</taxon>
        <taxon>Teleostei</taxon>
        <taxon>Albuliformes</taxon>
        <taxon>Albulidae</taxon>
        <taxon>Albula</taxon>
    </lineage>
</organism>
<dbReference type="Pfam" id="PF00621">
    <property type="entry name" value="RhoGEF"/>
    <property type="match status" value="1"/>
</dbReference>
<sequence>MKLNPQQAPLYGECLLTVQLCDEEIFEEEEDAICPAHDCCESVQITLCSAPPGQAAVPVGEGRFQFVQDLAYDMAQFLVSAAGRRDGLEAAMLLDQCEIPLQECEKLDQALAQALHHLALPQGWSVLGTSASPGTSEDPDPHETLLHFAARRGLRRVALFLLKQPGGREALRIPNKQGATPASVAERRGHTQLQQLLSEEDGGQDANNDMPWQIHSGERVVRHHPRLNTYTLTVGVTPGHPPPSLQEEVEELRRLIGCHVLSQLHCDPPLAAGDRIRITETETGGAHLAGAQQRSQTGGKKGTHPKTYTGHEAEGDPPRSAPLIHGNGRGRSVGACGNHSRDYEVQEEEGVGLPAAWLAGDGERAPERNRVVRSRVKDHSSALINTPLHETANPLPHTSDTLCQERESCEEKEEEREDRGERRLSGGKDWPAPCRSPQETDMGLAQSQEQSEMAAVETEWHGKGDEAIDKAMETVSRDEGGSCPEAKWDVETDDTNCAGQGLFSPGHPENTGEGEHSEAPGSAPPTTGTEELKSESNSLEQRKETAAGDEGTEKDREREGGLGQATDAEHELIRHSQASGSPVMETGNHSMHDNSSSESPCGAKDRPCFDQSHPLNTEECLCQSGPQVKKGLSENHDKKQEEGTNKKNDVALPSREPHPHELSNQEPIGELRHIQFDGEDPLGDAKEQSRASEPKQEDRKSMQDSEIKETKTESDLELGKGEKNFEDSKEKKSGSSDRTHIPPEREEVDLPAEDQVDSQRRPVPDPGKVDGAEIHKDDSFLCYNPFVDPPQQREQSPEPQESLCLTPPSAGSSVSASRPDSGSDGDGFFGTDVGEDGVFRKDPQVGDSTSEVSISCSSNEDAVSMGPPGSSADGGVVGRQSWNSEEVQQQEAEGRKEGDEEEEEKDHVTEVPARSSLLRCSERSPSPFRRHSWGPGKTSEGDISQCSLTGSLRKGTPTLQRRSYSLEGLTTDRYETKDGRQQLASPLDPCLARHPESEERGSLVSLTEEDLGSDQAERCSSLGSQTPEVFRPTRCIHGSMTLPLMKSVSLLAINQRDLDGMRSFSSVSGSLSHSISEEDPGPLRAGVEGKSVTKVGRTFSYLRNKMYKKTKEKEKEKNRVKEKEREAKEKEKRTLNGHIFSAVSSVPFGQCHQCHRVINSKEASYCTNCNAHVHKSCRETLPACTKIKMKLPKQQFAVPDSSTLKSKSLRERPWSILTAEDDGSRRHSGIKSFSSTNLSKSISISNIAGPVLDEIPLKGLRYLSQSTDSLHKTSKVNESTESLTDEGTDMMDSQLMGEFEVDARELEADSWSFTVDRKYLKQFKKDMIKRQDVIYELMQTEMHHVRTLRIVAEVYSKGLLKEVQLEAQTVERVFPALDDLLDIHSGFLSRILDRRKESRQEGGFLIRKIGDILVAQFSGSSAERMKKVYGKFCSRHKEALSFYKELHAKDKRFQAFIKKKMSSPVVRRLGIPECILLVTQRITKYPVLLQRMLQHTKEGDEDHVAVTQALGLVKEVIAAVDSKVNDQEKKQRLREVYRRTDSRSIMRMKSGQMFAREDLLRGRKLLHDGPLQLKTSAGRLKDVQALLLSDVFVFLQEKDQKYIFASLDQRATVLSLQKLIIREVANEEKGLFLITAGIEQPEMVEVHASSKEERNTWIQLIQEAVSSMEKEEDEGIPSESEEDKRVLEMKARELRDQLHEKDQEIAALLEEKLKVFRSFGDDSRLRSAASFRASAHDTLKGETVMKDALREVEVLQTLLNSGLGGVAGQQVGGALESTGGMGISKTGGRDSPDLLRKESDGTLKKGVNANLLQMLKRDSEQVLQSTCHLHELLNTLQAVVVQQDSILEEQRQALNDRSSSSPSSSSSSWRTSSLIEQEKQRSLEKQRQEAANLQRQQAAHTEERRRREREWEVREEQLREREAQLLLFEEEMRQGREEVMKEQQELRGRKEEYQRDLERLREAQRRLERDREHVDQELSTTEHAGLAGEKMSSRAPSTASEDSLRVHSPVEKKSSSPVRDTLRRIGSKRKGKTLNPFASNQSQKAPSGEGQSHISGRLLQLAKTKDPKEKKEKKKKGKGLPQPTDSTLVSVSE</sequence>
<evidence type="ECO:0000256" key="2">
    <source>
        <dbReference type="ARBA" id="ARBA00022490"/>
    </source>
</evidence>
<feature type="compositionally biased region" description="Low complexity" evidence="10">
    <location>
        <begin position="789"/>
        <end position="802"/>
    </location>
</feature>
<dbReference type="FunFam" id="2.30.29.30:FF:000021">
    <property type="entry name" value="Rho guanine nucleotide exchange factor 2"/>
    <property type="match status" value="1"/>
</dbReference>
<evidence type="ECO:0000256" key="6">
    <source>
        <dbReference type="ARBA" id="ARBA00022771"/>
    </source>
</evidence>
<feature type="domain" description="PH" evidence="11">
    <location>
        <begin position="1564"/>
        <end position="1666"/>
    </location>
</feature>
<dbReference type="SUPFAM" id="SSF57889">
    <property type="entry name" value="Cysteine-rich domain"/>
    <property type="match status" value="1"/>
</dbReference>
<feature type="domain" description="Phorbol-ester/DAG-type" evidence="13">
    <location>
        <begin position="1137"/>
        <end position="1184"/>
    </location>
</feature>
<proteinExistence type="predicted"/>
<dbReference type="InterPro" id="IPR001849">
    <property type="entry name" value="PH_domain"/>
</dbReference>
<evidence type="ECO:0000256" key="4">
    <source>
        <dbReference type="ARBA" id="ARBA00022658"/>
    </source>
</evidence>
<feature type="compositionally biased region" description="Basic and acidic residues" evidence="10">
    <location>
        <begin position="1900"/>
        <end position="1913"/>
    </location>
</feature>
<dbReference type="PANTHER" id="PTHR13944:SF18">
    <property type="entry name" value="A-KINASE ANCHOR PROTEIN 13"/>
    <property type="match status" value="1"/>
</dbReference>
<evidence type="ECO:0000256" key="7">
    <source>
        <dbReference type="ARBA" id="ARBA00022833"/>
    </source>
</evidence>
<feature type="compositionally biased region" description="Basic and acidic residues" evidence="10">
    <location>
        <begin position="683"/>
        <end position="745"/>
    </location>
</feature>
<feature type="domain" description="DH" evidence="12">
    <location>
        <begin position="1329"/>
        <end position="1523"/>
    </location>
</feature>
<dbReference type="Proteomes" id="UP000829720">
    <property type="component" value="Unassembled WGS sequence"/>
</dbReference>
<dbReference type="OrthoDB" id="28045at2759"/>
<feature type="region of interest" description="Disordered" evidence="10">
    <location>
        <begin position="1964"/>
        <end position="2093"/>
    </location>
</feature>
<keyword evidence="8 9" id="KW-0175">Coiled coil</keyword>
<dbReference type="PROSITE" id="PS50081">
    <property type="entry name" value="ZF_DAG_PE_2"/>
    <property type="match status" value="1"/>
</dbReference>
<feature type="region of interest" description="Disordered" evidence="10">
    <location>
        <begin position="1852"/>
        <end position="1913"/>
    </location>
</feature>
<feature type="compositionally biased region" description="Low complexity" evidence="10">
    <location>
        <begin position="1858"/>
        <end position="1873"/>
    </location>
</feature>
<dbReference type="GO" id="GO:0008270">
    <property type="term" value="F:zinc ion binding"/>
    <property type="evidence" value="ECO:0007669"/>
    <property type="project" value="UniProtKB-KW"/>
</dbReference>
<feature type="compositionally biased region" description="Basic and acidic residues" evidence="10">
    <location>
        <begin position="417"/>
        <end position="426"/>
    </location>
</feature>
<feature type="compositionally biased region" description="Polar residues" evidence="10">
    <location>
        <begin position="941"/>
        <end position="950"/>
    </location>
</feature>
<dbReference type="GO" id="GO:0005078">
    <property type="term" value="F:MAP-kinase scaffold activity"/>
    <property type="evidence" value="ECO:0007669"/>
    <property type="project" value="TreeGrafter"/>
</dbReference>
<keyword evidence="7" id="KW-0862">Zinc</keyword>
<dbReference type="GO" id="GO:0043123">
    <property type="term" value="P:positive regulation of canonical NF-kappaB signal transduction"/>
    <property type="evidence" value="ECO:0007669"/>
    <property type="project" value="TreeGrafter"/>
</dbReference>
<dbReference type="EMBL" id="JAERUA010000001">
    <property type="protein sequence ID" value="KAI1904523.1"/>
    <property type="molecule type" value="Genomic_DNA"/>
</dbReference>
<feature type="region of interest" description="Disordered" evidence="10">
    <location>
        <begin position="283"/>
        <end position="325"/>
    </location>
</feature>
<evidence type="ECO:0000256" key="8">
    <source>
        <dbReference type="ARBA" id="ARBA00023054"/>
    </source>
</evidence>
<gene>
    <name evidence="14" type="ORF">AGOR_G00006520</name>
</gene>
<dbReference type="SUPFAM" id="SSF48065">
    <property type="entry name" value="DBL homology domain (DH-domain)"/>
    <property type="match status" value="1"/>
</dbReference>
<dbReference type="PROSITE" id="PS50010">
    <property type="entry name" value="DH_2"/>
    <property type="match status" value="1"/>
</dbReference>
<evidence type="ECO:0000256" key="10">
    <source>
        <dbReference type="SAM" id="MobiDB-lite"/>
    </source>
</evidence>
<dbReference type="PROSITE" id="PS50003">
    <property type="entry name" value="PH_DOMAIN"/>
    <property type="match status" value="1"/>
</dbReference>
<keyword evidence="15" id="KW-1185">Reference proteome</keyword>
<comment type="subcellular location">
    <subcellularLocation>
        <location evidence="1">Cytoplasm</location>
    </subcellularLocation>
</comment>
<dbReference type="InterPro" id="IPR041020">
    <property type="entry name" value="PH_16"/>
</dbReference>
<feature type="compositionally biased region" description="Polar residues" evidence="10">
    <location>
        <begin position="2083"/>
        <end position="2093"/>
    </location>
</feature>
<dbReference type="GO" id="GO:0071875">
    <property type="term" value="P:adrenergic receptor signaling pathway"/>
    <property type="evidence" value="ECO:0007669"/>
    <property type="project" value="TreeGrafter"/>
</dbReference>
<feature type="compositionally biased region" description="Basic and acidic residues" evidence="10">
    <location>
        <begin position="1964"/>
        <end position="1976"/>
    </location>
</feature>
<feature type="compositionally biased region" description="Polar residues" evidence="10">
    <location>
        <begin position="2036"/>
        <end position="2054"/>
    </location>
</feature>
<dbReference type="InterPro" id="IPR046349">
    <property type="entry name" value="C1-like_sf"/>
</dbReference>
<feature type="compositionally biased region" description="Basic and acidic residues" evidence="10">
    <location>
        <begin position="1876"/>
        <end position="1888"/>
    </location>
</feature>
<dbReference type="CDD" id="cd00160">
    <property type="entry name" value="RhoGEF"/>
    <property type="match status" value="1"/>
</dbReference>
<evidence type="ECO:0000313" key="14">
    <source>
        <dbReference type="EMBL" id="KAI1904523.1"/>
    </source>
</evidence>
<dbReference type="PROSITE" id="PS00479">
    <property type="entry name" value="ZF_DAG_PE_1"/>
    <property type="match status" value="1"/>
</dbReference>
<dbReference type="Pfam" id="PF17838">
    <property type="entry name" value="PH_16"/>
    <property type="match status" value="1"/>
</dbReference>
<dbReference type="InterPro" id="IPR051632">
    <property type="entry name" value="Rho_GEF"/>
</dbReference>
<keyword evidence="4" id="KW-0344">Guanine-nucleotide releasing factor</keyword>
<feature type="coiled-coil region" evidence="9">
    <location>
        <begin position="1684"/>
        <end position="1711"/>
    </location>
</feature>
<dbReference type="FunFam" id="1.20.900.10:FF:000004">
    <property type="entry name" value="Rho guanine nucleotide exchange factor 2"/>
    <property type="match status" value="1"/>
</dbReference>
<evidence type="ECO:0008006" key="16">
    <source>
        <dbReference type="Google" id="ProtNLM"/>
    </source>
</evidence>
<feature type="compositionally biased region" description="Basic and acidic residues" evidence="10">
    <location>
        <begin position="991"/>
        <end position="1001"/>
    </location>
</feature>
<dbReference type="SMART" id="SM00233">
    <property type="entry name" value="PH"/>
    <property type="match status" value="1"/>
</dbReference>
<evidence type="ECO:0000256" key="3">
    <source>
        <dbReference type="ARBA" id="ARBA00022553"/>
    </source>
</evidence>
<dbReference type="GO" id="GO:0015629">
    <property type="term" value="C:actin cytoskeleton"/>
    <property type="evidence" value="ECO:0007669"/>
    <property type="project" value="TreeGrafter"/>
</dbReference>
<reference evidence="14" key="1">
    <citation type="submission" date="2021-01" db="EMBL/GenBank/DDBJ databases">
        <authorList>
            <person name="Zahm M."/>
            <person name="Roques C."/>
            <person name="Cabau C."/>
            <person name="Klopp C."/>
            <person name="Donnadieu C."/>
            <person name="Jouanno E."/>
            <person name="Lampietro C."/>
            <person name="Louis A."/>
            <person name="Herpin A."/>
            <person name="Echchiki A."/>
            <person name="Berthelot C."/>
            <person name="Parey E."/>
            <person name="Roest-Crollius H."/>
            <person name="Braasch I."/>
            <person name="Postlethwait J."/>
            <person name="Bobe J."/>
            <person name="Montfort J."/>
            <person name="Bouchez O."/>
            <person name="Begum T."/>
            <person name="Mejri S."/>
            <person name="Adams A."/>
            <person name="Chen W.-J."/>
            <person name="Guiguen Y."/>
        </authorList>
    </citation>
    <scope>NUCLEOTIDE SEQUENCE</scope>
    <source>
        <tissue evidence="14">Blood</tissue>
    </source>
</reference>
<dbReference type="Gene3D" id="2.30.29.30">
    <property type="entry name" value="Pleckstrin-homology domain (PH domain)/Phosphotyrosine-binding domain (PTB)"/>
    <property type="match status" value="1"/>
</dbReference>
<evidence type="ECO:0000259" key="13">
    <source>
        <dbReference type="PROSITE" id="PS50081"/>
    </source>
</evidence>
<accession>A0A8T3E5Y4</accession>
<feature type="compositionally biased region" description="Polar residues" evidence="10">
    <location>
        <begin position="809"/>
        <end position="818"/>
    </location>
</feature>
<feature type="region of interest" description="Disordered" evidence="10">
    <location>
        <begin position="1110"/>
        <end position="1133"/>
    </location>
</feature>
<dbReference type="InterPro" id="IPR035899">
    <property type="entry name" value="DBL_dom_sf"/>
</dbReference>
<dbReference type="CDD" id="cd20878">
    <property type="entry name" value="C1_AKAP13"/>
    <property type="match status" value="1"/>
</dbReference>
<dbReference type="InterPro" id="IPR000219">
    <property type="entry name" value="DH_dom"/>
</dbReference>
<feature type="compositionally biased region" description="Basic and acidic residues" evidence="10">
    <location>
        <begin position="530"/>
        <end position="560"/>
    </location>
</feature>
<dbReference type="InterPro" id="IPR036770">
    <property type="entry name" value="Ankyrin_rpt-contain_sf"/>
</dbReference>
<dbReference type="Gene3D" id="1.25.40.20">
    <property type="entry name" value="Ankyrin repeat-containing domain"/>
    <property type="match status" value="1"/>
</dbReference>
<feature type="compositionally biased region" description="Basic and acidic residues" evidence="10">
    <location>
        <begin position="970"/>
        <end position="980"/>
    </location>
</feature>
<dbReference type="InterPro" id="IPR011993">
    <property type="entry name" value="PH-like_dom_sf"/>
</dbReference>
<dbReference type="SUPFAM" id="SSF50729">
    <property type="entry name" value="PH domain-like"/>
    <property type="match status" value="1"/>
</dbReference>
<name>A0A8T3E5Y4_9TELE</name>
<evidence type="ECO:0000259" key="12">
    <source>
        <dbReference type="PROSITE" id="PS50010"/>
    </source>
</evidence>
<feature type="region of interest" description="Disordered" evidence="10">
    <location>
        <begin position="384"/>
        <end position="984"/>
    </location>
</feature>
<feature type="compositionally biased region" description="Polar residues" evidence="10">
    <location>
        <begin position="880"/>
        <end position="890"/>
    </location>
</feature>
<feature type="compositionally biased region" description="Basic and acidic residues" evidence="10">
    <location>
        <begin position="458"/>
        <end position="490"/>
    </location>
</feature>
<dbReference type="GO" id="GO:0035023">
    <property type="term" value="P:regulation of Rho protein signal transduction"/>
    <property type="evidence" value="ECO:0007669"/>
    <property type="project" value="TreeGrafter"/>
</dbReference>
<feature type="region of interest" description="Disordered" evidence="10">
    <location>
        <begin position="991"/>
        <end position="1010"/>
    </location>
</feature>
<evidence type="ECO:0000313" key="15">
    <source>
        <dbReference type="Proteomes" id="UP000829720"/>
    </source>
</evidence>
<feature type="compositionally biased region" description="Polar residues" evidence="10">
    <location>
        <begin position="846"/>
        <end position="861"/>
    </location>
</feature>
<keyword evidence="2" id="KW-0963">Cytoplasm</keyword>
<evidence type="ECO:0000256" key="1">
    <source>
        <dbReference type="ARBA" id="ARBA00004496"/>
    </source>
</evidence>
<feature type="compositionally biased region" description="Basic and acidic residues" evidence="10">
    <location>
        <begin position="1787"/>
        <end position="1801"/>
    </location>
</feature>
<dbReference type="Gene3D" id="1.20.900.10">
    <property type="entry name" value="Dbl homology (DH) domain"/>
    <property type="match status" value="1"/>
</dbReference>